<protein>
    <submittedName>
        <fullName evidence="1">Uncharacterized protein</fullName>
    </submittedName>
</protein>
<dbReference type="InterPro" id="IPR038071">
    <property type="entry name" value="UROD/MetE-like_sf"/>
</dbReference>
<keyword evidence="2" id="KW-1185">Reference proteome</keyword>
<dbReference type="RefSeq" id="XP_033659931.1">
    <property type="nucleotide sequence ID" value="XM_033809932.1"/>
</dbReference>
<accession>A0A6A6BZM6</accession>
<evidence type="ECO:0000313" key="1">
    <source>
        <dbReference type="EMBL" id="KAF2159042.1"/>
    </source>
</evidence>
<name>A0A6A6BZM6_ZASCE</name>
<dbReference type="SUPFAM" id="SSF51726">
    <property type="entry name" value="UROD/MetE-like"/>
    <property type="match status" value="1"/>
</dbReference>
<dbReference type="EMBL" id="ML993643">
    <property type="protein sequence ID" value="KAF2159042.1"/>
    <property type="molecule type" value="Genomic_DNA"/>
</dbReference>
<reference evidence="1" key="1">
    <citation type="journal article" date="2020" name="Stud. Mycol.">
        <title>101 Dothideomycetes genomes: a test case for predicting lifestyles and emergence of pathogens.</title>
        <authorList>
            <person name="Haridas S."/>
            <person name="Albert R."/>
            <person name="Binder M."/>
            <person name="Bloem J."/>
            <person name="Labutti K."/>
            <person name="Salamov A."/>
            <person name="Andreopoulos B."/>
            <person name="Baker S."/>
            <person name="Barry K."/>
            <person name="Bills G."/>
            <person name="Bluhm B."/>
            <person name="Cannon C."/>
            <person name="Castanera R."/>
            <person name="Culley D."/>
            <person name="Daum C."/>
            <person name="Ezra D."/>
            <person name="Gonzalez J."/>
            <person name="Henrissat B."/>
            <person name="Kuo A."/>
            <person name="Liang C."/>
            <person name="Lipzen A."/>
            <person name="Lutzoni F."/>
            <person name="Magnuson J."/>
            <person name="Mondo S."/>
            <person name="Nolan M."/>
            <person name="Ohm R."/>
            <person name="Pangilinan J."/>
            <person name="Park H.-J."/>
            <person name="Ramirez L."/>
            <person name="Alfaro M."/>
            <person name="Sun H."/>
            <person name="Tritt A."/>
            <person name="Yoshinaga Y."/>
            <person name="Zwiers L.-H."/>
            <person name="Turgeon B."/>
            <person name="Goodwin S."/>
            <person name="Spatafora J."/>
            <person name="Crous P."/>
            <person name="Grigoriev I."/>
        </authorList>
    </citation>
    <scope>NUCLEOTIDE SEQUENCE</scope>
    <source>
        <strain evidence="1">ATCC 36951</strain>
    </source>
</reference>
<organism evidence="1 2">
    <name type="scientific">Zasmidium cellare ATCC 36951</name>
    <dbReference type="NCBI Taxonomy" id="1080233"/>
    <lineage>
        <taxon>Eukaryota</taxon>
        <taxon>Fungi</taxon>
        <taxon>Dikarya</taxon>
        <taxon>Ascomycota</taxon>
        <taxon>Pezizomycotina</taxon>
        <taxon>Dothideomycetes</taxon>
        <taxon>Dothideomycetidae</taxon>
        <taxon>Mycosphaerellales</taxon>
        <taxon>Mycosphaerellaceae</taxon>
        <taxon>Zasmidium</taxon>
    </lineage>
</organism>
<dbReference type="AlphaFoldDB" id="A0A6A6BZM6"/>
<dbReference type="Proteomes" id="UP000799537">
    <property type="component" value="Unassembled WGS sequence"/>
</dbReference>
<dbReference type="GeneID" id="54563204"/>
<gene>
    <name evidence="1" type="ORF">M409DRAFT_30460</name>
</gene>
<evidence type="ECO:0000313" key="2">
    <source>
        <dbReference type="Proteomes" id="UP000799537"/>
    </source>
</evidence>
<sequence>MVVDSLALRYAHYAIASYQAFSRHKAAETIPSSVRLQVSLPLPKTLVVEWIKPEYQEMVETQYKAAIVRAIEGIQGSIPHQDLAIQIDCRLTSPDFEMRTAGSEIDDTLLLASCAARLARYIAADVELGLHIASSSPGTTQSIVDMAKAVRRQCSKPVAWMHLSLPPDTTNEQSLLPLEDLAPDRFPTKTELVLGLVLPRDEEGSRRRLFKAAERLGTTDFGISAACNLVDLTQDDFKDVLRILRVLSMPHE</sequence>
<proteinExistence type="predicted"/>